<dbReference type="InterPro" id="IPR027417">
    <property type="entry name" value="P-loop_NTPase"/>
</dbReference>
<dbReference type="Gene3D" id="3.40.50.300">
    <property type="entry name" value="P-loop containing nucleotide triphosphate hydrolases"/>
    <property type="match status" value="1"/>
</dbReference>
<feature type="domain" description="AAA+ ATPase" evidence="2">
    <location>
        <begin position="18"/>
        <end position="136"/>
    </location>
</feature>
<dbReference type="SUPFAM" id="SSF52540">
    <property type="entry name" value="P-loop containing nucleoside triphosphate hydrolases"/>
    <property type="match status" value="1"/>
</dbReference>
<dbReference type="AlphaFoldDB" id="A0A2G9ZEC1"/>
<dbReference type="SMART" id="SM00382">
    <property type="entry name" value="AAA"/>
    <property type="match status" value="1"/>
</dbReference>
<dbReference type="InterPro" id="IPR025420">
    <property type="entry name" value="DUF4143"/>
</dbReference>
<evidence type="ECO:0000259" key="2">
    <source>
        <dbReference type="SMART" id="SM00382"/>
    </source>
</evidence>
<sequence>MLKNMLKRIYNLETLVKPGKVLIVYGPRRSGKTTLLKDYLSKTKLKYKLDSGDNIKTQQILSSQDFSQILEYVAGYDLLAIDEAQHIPNIGMGLKILVDQKPKLKIIATGSSSFDLAQKTSEPLTGRKRIITLYPFSQVELLEKYNRYELKENLEKFLVFGSYPEVELAKSNKEKTIVLGEIATSYLLKDILSIERIKGPRQLWDLLKLISFQIGNEVSLNELATQVQLDVKTVNRYLDILEKAFVIKKITGFSRNLRKETSKKAKYYFLDNGIRNAVIDQLNPLDSRDDVGALFENFLASERIKANTLKNRLGPAYFWRTYDGQEIDWVEERQGKLFGFEFKWSTKPKAKAPKDWGKYKNSKYQTISRENYLDFLL</sequence>
<dbReference type="Pfam" id="PF13635">
    <property type="entry name" value="DUF4143"/>
    <property type="match status" value="1"/>
</dbReference>
<dbReference type="PANTHER" id="PTHR43566">
    <property type="entry name" value="CONSERVED PROTEIN"/>
    <property type="match status" value="1"/>
</dbReference>
<dbReference type="GO" id="GO:0003677">
    <property type="term" value="F:DNA binding"/>
    <property type="evidence" value="ECO:0007669"/>
    <property type="project" value="UniProtKB-KW"/>
</dbReference>
<evidence type="ECO:0000313" key="3">
    <source>
        <dbReference type="EMBL" id="PIP31514.1"/>
    </source>
</evidence>
<dbReference type="PANTHER" id="PTHR43566:SF1">
    <property type="entry name" value="AAA+ ATPASE DOMAIN-CONTAINING PROTEIN"/>
    <property type="match status" value="1"/>
</dbReference>
<evidence type="ECO:0000256" key="1">
    <source>
        <dbReference type="ARBA" id="ARBA00023125"/>
    </source>
</evidence>
<protein>
    <submittedName>
        <fullName evidence="3">AAA family ATPase</fullName>
    </submittedName>
</protein>
<keyword evidence="1" id="KW-0238">DNA-binding</keyword>
<name>A0A2G9ZEC1_9BACT</name>
<organism evidence="3 4">
    <name type="scientific">bacterium (Candidatus Gribaldobacteria) CG23_combo_of_CG06-09_8_20_14_all_37_87_8</name>
    <dbReference type="NCBI Taxonomy" id="2014278"/>
    <lineage>
        <taxon>Bacteria</taxon>
        <taxon>Candidatus Gribaldobacteria</taxon>
    </lineage>
</organism>
<dbReference type="EMBL" id="PCSB01000066">
    <property type="protein sequence ID" value="PIP31514.1"/>
    <property type="molecule type" value="Genomic_DNA"/>
</dbReference>
<gene>
    <name evidence="3" type="ORF">COX24_03180</name>
</gene>
<dbReference type="InterPro" id="IPR036390">
    <property type="entry name" value="WH_DNA-bd_sf"/>
</dbReference>
<proteinExistence type="predicted"/>
<dbReference type="InterPro" id="IPR003593">
    <property type="entry name" value="AAA+_ATPase"/>
</dbReference>
<evidence type="ECO:0000313" key="4">
    <source>
        <dbReference type="Proteomes" id="UP000230447"/>
    </source>
</evidence>
<dbReference type="SUPFAM" id="SSF46785">
    <property type="entry name" value="Winged helix' DNA-binding domain"/>
    <property type="match status" value="1"/>
</dbReference>
<dbReference type="InterPro" id="IPR041682">
    <property type="entry name" value="AAA_14"/>
</dbReference>
<accession>A0A2G9ZEC1</accession>
<dbReference type="Pfam" id="PF13173">
    <property type="entry name" value="AAA_14"/>
    <property type="match status" value="1"/>
</dbReference>
<reference evidence="3 4" key="1">
    <citation type="submission" date="2017-09" db="EMBL/GenBank/DDBJ databases">
        <title>Depth-based differentiation of microbial function through sediment-hosted aquifers and enrichment of novel symbionts in the deep terrestrial subsurface.</title>
        <authorList>
            <person name="Probst A.J."/>
            <person name="Ladd B."/>
            <person name="Jarett J.K."/>
            <person name="Geller-Mcgrath D.E."/>
            <person name="Sieber C.M."/>
            <person name="Emerson J.B."/>
            <person name="Anantharaman K."/>
            <person name="Thomas B.C."/>
            <person name="Malmstrom R."/>
            <person name="Stieglmeier M."/>
            <person name="Klingl A."/>
            <person name="Woyke T."/>
            <person name="Ryan C.M."/>
            <person name="Banfield J.F."/>
        </authorList>
    </citation>
    <scope>NUCLEOTIDE SEQUENCE [LARGE SCALE GENOMIC DNA]</scope>
    <source>
        <strain evidence="3">CG23_combo_of_CG06-09_8_20_14_all_37_87_8</strain>
    </source>
</reference>
<dbReference type="Proteomes" id="UP000230447">
    <property type="component" value="Unassembled WGS sequence"/>
</dbReference>
<comment type="caution">
    <text evidence="3">The sequence shown here is derived from an EMBL/GenBank/DDBJ whole genome shotgun (WGS) entry which is preliminary data.</text>
</comment>